<feature type="transmembrane region" description="Helical" evidence="5">
    <location>
        <begin position="296"/>
        <end position="316"/>
    </location>
</feature>
<name>A0A430AN37_9ENTE</name>
<dbReference type="RefSeq" id="WP_126796616.1">
    <property type="nucleotide sequence ID" value="NZ_JBHSTO010000029.1"/>
</dbReference>
<accession>A0A430AN37</accession>
<evidence type="ECO:0000256" key="3">
    <source>
        <dbReference type="ARBA" id="ARBA00022989"/>
    </source>
</evidence>
<evidence type="ECO:0000256" key="1">
    <source>
        <dbReference type="ARBA" id="ARBA00004141"/>
    </source>
</evidence>
<evidence type="ECO:0000259" key="6">
    <source>
        <dbReference type="Pfam" id="PF13515"/>
    </source>
</evidence>
<keyword evidence="3 5" id="KW-1133">Transmembrane helix</keyword>
<evidence type="ECO:0000313" key="8">
    <source>
        <dbReference type="Proteomes" id="UP000288028"/>
    </source>
</evidence>
<reference evidence="7 8" key="1">
    <citation type="submission" date="2017-05" db="EMBL/GenBank/DDBJ databases">
        <title>Vagococcus spp. assemblies.</title>
        <authorList>
            <person name="Gulvik C.A."/>
        </authorList>
    </citation>
    <scope>NUCLEOTIDE SEQUENCE [LARGE SCALE GENOMIC DNA]</scope>
    <source>
        <strain evidence="7 8">SS1714</strain>
    </source>
</reference>
<feature type="transmembrane region" description="Helical" evidence="5">
    <location>
        <begin position="226"/>
        <end position="243"/>
    </location>
</feature>
<keyword evidence="4 5" id="KW-0472">Membrane</keyword>
<feature type="transmembrane region" description="Helical" evidence="5">
    <location>
        <begin position="33"/>
        <end position="59"/>
    </location>
</feature>
<evidence type="ECO:0000256" key="4">
    <source>
        <dbReference type="ARBA" id="ARBA00023136"/>
    </source>
</evidence>
<keyword evidence="2 5" id="KW-0812">Transmembrane</keyword>
<feature type="transmembrane region" description="Helical" evidence="5">
    <location>
        <begin position="160"/>
        <end position="178"/>
    </location>
</feature>
<feature type="transmembrane region" description="Helical" evidence="5">
    <location>
        <begin position="199"/>
        <end position="220"/>
    </location>
</feature>
<dbReference type="GO" id="GO:0016020">
    <property type="term" value="C:membrane"/>
    <property type="evidence" value="ECO:0007669"/>
    <property type="project" value="UniProtKB-SubCell"/>
</dbReference>
<feature type="transmembrane region" description="Helical" evidence="5">
    <location>
        <begin position="91"/>
        <end position="108"/>
    </location>
</feature>
<evidence type="ECO:0000256" key="5">
    <source>
        <dbReference type="SAM" id="Phobius"/>
    </source>
</evidence>
<keyword evidence="8" id="KW-1185">Reference proteome</keyword>
<protein>
    <recommendedName>
        <fullName evidence="6">Integral membrane bound transporter domain-containing protein</fullName>
    </recommendedName>
</protein>
<evidence type="ECO:0000313" key="7">
    <source>
        <dbReference type="EMBL" id="RSU09334.1"/>
    </source>
</evidence>
<sequence>MKSNIKLKEKISLDINTLKKEMKNSKKREKKSYIYALLLKSLLILIPAVVLISITITFFGENSSSFAVVLFCLWLTIRNVNFGYKISTSIISLLIIVTLLLVAPLIYQKTTAEMGFFINFFSLLTIYLLTVDNPMMGNAGLFSFSYIFLLQSKLSEMSTISIILLGLISYIILVVALYRHHKDKVPDIGFFNKIKKNGIITDKNLWLVQLSFGISIIFYIGSFFDFQKLVWVGLACSSLLATLPKNVKKRFNERAIGIILGSLVYMILTLIFDELIIKEFSLIVGLLLGTAGTYKYQTFFNTLGALFLAGTLYGGFNSSIMRITDNLIGLSIGLIYFYFSQKIIEYILNNKSERIN</sequence>
<feature type="domain" description="Integral membrane bound transporter" evidence="6">
    <location>
        <begin position="217"/>
        <end position="335"/>
    </location>
</feature>
<organism evidence="7 8">
    <name type="scientific">Vagococcus carniphilus</name>
    <dbReference type="NCBI Taxonomy" id="218144"/>
    <lineage>
        <taxon>Bacteria</taxon>
        <taxon>Bacillati</taxon>
        <taxon>Bacillota</taxon>
        <taxon>Bacilli</taxon>
        <taxon>Lactobacillales</taxon>
        <taxon>Enterococcaceae</taxon>
        <taxon>Vagococcus</taxon>
    </lineage>
</organism>
<feature type="transmembrane region" description="Helical" evidence="5">
    <location>
        <begin position="114"/>
        <end position="131"/>
    </location>
</feature>
<evidence type="ECO:0000256" key="2">
    <source>
        <dbReference type="ARBA" id="ARBA00022692"/>
    </source>
</evidence>
<dbReference type="OrthoDB" id="3251843at2"/>
<proteinExistence type="predicted"/>
<dbReference type="Pfam" id="PF13515">
    <property type="entry name" value="FUSC_2"/>
    <property type="match status" value="1"/>
</dbReference>
<comment type="caution">
    <text evidence="7">The sequence shown here is derived from an EMBL/GenBank/DDBJ whole genome shotgun (WGS) entry which is preliminary data.</text>
</comment>
<dbReference type="EMBL" id="NGKB01000026">
    <property type="protein sequence ID" value="RSU09334.1"/>
    <property type="molecule type" value="Genomic_DNA"/>
</dbReference>
<dbReference type="InterPro" id="IPR049453">
    <property type="entry name" value="Memb_transporter_dom"/>
</dbReference>
<comment type="subcellular location">
    <subcellularLocation>
        <location evidence="1">Membrane</location>
        <topology evidence="1">Multi-pass membrane protein</topology>
    </subcellularLocation>
</comment>
<feature type="transmembrane region" description="Helical" evidence="5">
    <location>
        <begin position="323"/>
        <end position="339"/>
    </location>
</feature>
<gene>
    <name evidence="7" type="ORF">CBF28_14970</name>
</gene>
<dbReference type="AlphaFoldDB" id="A0A430AN37"/>
<feature type="transmembrane region" description="Helical" evidence="5">
    <location>
        <begin position="255"/>
        <end position="276"/>
    </location>
</feature>
<dbReference type="Proteomes" id="UP000288028">
    <property type="component" value="Unassembled WGS sequence"/>
</dbReference>